<reference evidence="10 11" key="1">
    <citation type="submission" date="2024-10" db="EMBL/GenBank/DDBJ databases">
        <title>The Natural Products Discovery Center: Release of the First 8490 Sequenced Strains for Exploring Actinobacteria Biosynthetic Diversity.</title>
        <authorList>
            <person name="Kalkreuter E."/>
            <person name="Kautsar S.A."/>
            <person name="Yang D."/>
            <person name="Bader C.D."/>
            <person name="Teijaro C.N."/>
            <person name="Fluegel L."/>
            <person name="Davis C.M."/>
            <person name="Simpson J.R."/>
            <person name="Lauterbach L."/>
            <person name="Steele A.D."/>
            <person name="Gui C."/>
            <person name="Meng S."/>
            <person name="Li G."/>
            <person name="Viehrig K."/>
            <person name="Ye F."/>
            <person name="Su P."/>
            <person name="Kiefer A.F."/>
            <person name="Nichols A."/>
            <person name="Cepeda A.J."/>
            <person name="Yan W."/>
            <person name="Fan B."/>
            <person name="Jiang Y."/>
            <person name="Adhikari A."/>
            <person name="Zheng C.-J."/>
            <person name="Schuster L."/>
            <person name="Cowan T.M."/>
            <person name="Smanski M.J."/>
            <person name="Chevrette M.G."/>
            <person name="De Carvalho L.P.S."/>
            <person name="Shen B."/>
        </authorList>
    </citation>
    <scope>NUCLEOTIDE SEQUENCE [LARGE SCALE GENOMIC DNA]</scope>
    <source>
        <strain evidence="10 11">NPDC002593</strain>
    </source>
</reference>
<evidence type="ECO:0000256" key="2">
    <source>
        <dbReference type="ARBA" id="ARBA00022598"/>
    </source>
</evidence>
<dbReference type="Gene3D" id="3.30.470.20">
    <property type="entry name" value="ATP-grasp fold, B domain"/>
    <property type="match status" value="1"/>
</dbReference>
<dbReference type="Pfam" id="PF00364">
    <property type="entry name" value="Biotin_lipoyl"/>
    <property type="match status" value="1"/>
</dbReference>
<protein>
    <submittedName>
        <fullName evidence="10">Biotin carboxylase N-terminal domain-containing protein</fullName>
    </submittedName>
</protein>
<dbReference type="InterPro" id="IPR011053">
    <property type="entry name" value="Single_hybrid_motif"/>
</dbReference>
<comment type="cofactor">
    <cofactor evidence="1">
        <name>biotin</name>
        <dbReference type="ChEBI" id="CHEBI:57586"/>
    </cofactor>
</comment>
<dbReference type="InterPro" id="IPR048429">
    <property type="entry name" value="MCC_alpha_BT"/>
</dbReference>
<dbReference type="RefSeq" id="WP_387406709.1">
    <property type="nucleotide sequence ID" value="NZ_JBIAQY010000023.1"/>
</dbReference>
<dbReference type="SUPFAM" id="SSF56059">
    <property type="entry name" value="Glutathione synthetase ATP-binding domain-like"/>
    <property type="match status" value="1"/>
</dbReference>
<keyword evidence="2" id="KW-0436">Ligase</keyword>
<dbReference type="PANTHER" id="PTHR18866:SF126">
    <property type="entry name" value="BIOTIN CARBOXYLASE"/>
    <property type="match status" value="1"/>
</dbReference>
<keyword evidence="5" id="KW-0092">Biotin</keyword>
<accession>A0ABW6SG14</accession>
<dbReference type="InterPro" id="IPR016185">
    <property type="entry name" value="PreATP-grasp_dom_sf"/>
</dbReference>
<evidence type="ECO:0000259" key="7">
    <source>
        <dbReference type="PROSITE" id="PS50968"/>
    </source>
</evidence>
<evidence type="ECO:0000259" key="8">
    <source>
        <dbReference type="PROSITE" id="PS50975"/>
    </source>
</evidence>
<dbReference type="InterPro" id="IPR011761">
    <property type="entry name" value="ATP-grasp"/>
</dbReference>
<dbReference type="PROSITE" id="PS00867">
    <property type="entry name" value="CPSASE_2"/>
    <property type="match status" value="1"/>
</dbReference>
<dbReference type="Pfam" id="PF00289">
    <property type="entry name" value="Biotin_carb_N"/>
    <property type="match status" value="1"/>
</dbReference>
<feature type="domain" description="ATP-grasp" evidence="8">
    <location>
        <begin position="134"/>
        <end position="334"/>
    </location>
</feature>
<dbReference type="PROSITE" id="PS50968">
    <property type="entry name" value="BIOTINYL_LIPOYL"/>
    <property type="match status" value="1"/>
</dbReference>
<dbReference type="InterPro" id="IPR011764">
    <property type="entry name" value="Biotin_carboxylation_dom"/>
</dbReference>
<evidence type="ECO:0000313" key="11">
    <source>
        <dbReference type="Proteomes" id="UP001601992"/>
    </source>
</evidence>
<keyword evidence="3 6" id="KW-0547">Nucleotide-binding</keyword>
<feature type="domain" description="Biotin carboxylation" evidence="9">
    <location>
        <begin position="15"/>
        <end position="463"/>
    </location>
</feature>
<keyword evidence="11" id="KW-1185">Reference proteome</keyword>
<dbReference type="Pfam" id="PF21139">
    <property type="entry name" value="BT_MCC_alpha"/>
    <property type="match status" value="1"/>
</dbReference>
<dbReference type="PANTHER" id="PTHR18866">
    <property type="entry name" value="CARBOXYLASE:PYRUVATE/ACETYL-COA/PROPIONYL-COA CARBOXYLASE"/>
    <property type="match status" value="1"/>
</dbReference>
<dbReference type="InterPro" id="IPR000089">
    <property type="entry name" value="Biotin_lipoyl"/>
</dbReference>
<dbReference type="Proteomes" id="UP001601992">
    <property type="component" value="Unassembled WGS sequence"/>
</dbReference>
<dbReference type="SUPFAM" id="SSF52440">
    <property type="entry name" value="PreATP-grasp domain"/>
    <property type="match status" value="1"/>
</dbReference>
<dbReference type="InterPro" id="IPR005481">
    <property type="entry name" value="BC-like_N"/>
</dbReference>
<keyword evidence="4 6" id="KW-0067">ATP-binding</keyword>
<dbReference type="PROSITE" id="PS50975">
    <property type="entry name" value="ATP_GRASP"/>
    <property type="match status" value="1"/>
</dbReference>
<comment type="caution">
    <text evidence="10">The sequence shown here is derived from an EMBL/GenBank/DDBJ whole genome shotgun (WGS) entry which is preliminary data.</text>
</comment>
<sequence length="679" mass="72383">MPSTTELPAKSQRPVITKLLIANRGEIASRIIRTARQMDIATVALYSDADRDGPYVLQADESVHLPGTTPAETYLRADLVLDAARRTGATAVHPGYGFLSENEQFARDCATAGVIFVGPSPEAIAAMGSKIEAKRMMSAAGVPVLPGATVESESDEDPDRLRSAAEQIGFPILVKAAFGGGGRGMRIVSDQSELIDAVRSARREAASAFGNGTVFLEKFVESPRHIEVQIFGDSYGTVVHLGERECSIQRRYQKIVEESPSTAVDDALRDELGRAAVAAGKALSYEGAGTVEFVMAQDGSFYFLEVNTRLQVEHPVTELVTGVDLVRGQLLVASGAPLPEEMLDAAPQGHAVEVRLYAEDVAAGFIPVSGTLTTLEFAELPGVRIDAGFASGSHVSTFYDPMLAKVIGYGADRDAACDQVARALQETRIHGVTTNRDLLIGILREPEFRSGAIDTGYLDRHDPADLMARRSSDGTAGHTHALVAALAAQAGRRTNSPVLPRLPSGFRTLPSAPQSVSFKCGDKVITVEYRFDRAGLIARIGDRRSDSLELNTATAEFVDIVIDGIRRQYHITRSGATHFVDSALGATELREVERFPDPSDMQEAGSLLAPMPGTVVRVEVTEGQSVSAGDAVVVLEAMKMQHTIRTPADGIVVKIPVAVAAQVDSGAVLAIVQDGEADE</sequence>
<evidence type="ECO:0000256" key="1">
    <source>
        <dbReference type="ARBA" id="ARBA00001953"/>
    </source>
</evidence>
<dbReference type="InterPro" id="IPR005479">
    <property type="entry name" value="CPAse_ATP-bd"/>
</dbReference>
<dbReference type="InterPro" id="IPR005482">
    <property type="entry name" value="Biotin_COase_C"/>
</dbReference>
<dbReference type="Gene3D" id="2.40.50.100">
    <property type="match status" value="1"/>
</dbReference>
<dbReference type="SUPFAM" id="SSF51246">
    <property type="entry name" value="Rudiment single hybrid motif"/>
    <property type="match status" value="1"/>
</dbReference>
<evidence type="ECO:0000256" key="4">
    <source>
        <dbReference type="ARBA" id="ARBA00022840"/>
    </source>
</evidence>
<dbReference type="CDD" id="cd06850">
    <property type="entry name" value="biotinyl_domain"/>
    <property type="match status" value="1"/>
</dbReference>
<name>A0ABW6SG14_9NOCA</name>
<dbReference type="InterPro" id="IPR050856">
    <property type="entry name" value="Biotin_carboxylase_complex"/>
</dbReference>
<evidence type="ECO:0000259" key="9">
    <source>
        <dbReference type="PROSITE" id="PS50979"/>
    </source>
</evidence>
<dbReference type="SUPFAM" id="SSF51230">
    <property type="entry name" value="Single hybrid motif"/>
    <property type="match status" value="1"/>
</dbReference>
<dbReference type="PROSITE" id="PS50979">
    <property type="entry name" value="BC"/>
    <property type="match status" value="1"/>
</dbReference>
<dbReference type="InterPro" id="IPR011054">
    <property type="entry name" value="Rudment_hybrid_motif"/>
</dbReference>
<feature type="domain" description="Lipoyl-binding" evidence="7">
    <location>
        <begin position="592"/>
        <end position="673"/>
    </location>
</feature>
<gene>
    <name evidence="10" type="ORF">ACFYXQ_40785</name>
</gene>
<organism evidence="10 11">
    <name type="scientific">Nocardia jiangxiensis</name>
    <dbReference type="NCBI Taxonomy" id="282685"/>
    <lineage>
        <taxon>Bacteria</taxon>
        <taxon>Bacillati</taxon>
        <taxon>Actinomycetota</taxon>
        <taxon>Actinomycetes</taxon>
        <taxon>Mycobacteriales</taxon>
        <taxon>Nocardiaceae</taxon>
        <taxon>Nocardia</taxon>
    </lineage>
</organism>
<dbReference type="Pfam" id="PF02786">
    <property type="entry name" value="CPSase_L_D2"/>
    <property type="match status" value="1"/>
</dbReference>
<evidence type="ECO:0000256" key="5">
    <source>
        <dbReference type="ARBA" id="ARBA00023267"/>
    </source>
</evidence>
<dbReference type="Pfam" id="PF02785">
    <property type="entry name" value="Biotin_carb_C"/>
    <property type="match status" value="1"/>
</dbReference>
<evidence type="ECO:0000256" key="6">
    <source>
        <dbReference type="PROSITE-ProRule" id="PRU00409"/>
    </source>
</evidence>
<dbReference type="SMART" id="SM00878">
    <property type="entry name" value="Biotin_carb_C"/>
    <property type="match status" value="1"/>
</dbReference>
<evidence type="ECO:0000313" key="10">
    <source>
        <dbReference type="EMBL" id="MFF3574101.1"/>
    </source>
</evidence>
<dbReference type="EMBL" id="JBIAQY010000023">
    <property type="protein sequence ID" value="MFF3574101.1"/>
    <property type="molecule type" value="Genomic_DNA"/>
</dbReference>
<dbReference type="PROSITE" id="PS00866">
    <property type="entry name" value="CPSASE_1"/>
    <property type="match status" value="1"/>
</dbReference>
<proteinExistence type="predicted"/>
<evidence type="ECO:0000256" key="3">
    <source>
        <dbReference type="ARBA" id="ARBA00022741"/>
    </source>
</evidence>